<reference evidence="1" key="1">
    <citation type="submission" date="2018-06" db="EMBL/GenBank/DDBJ databases">
        <authorList>
            <person name="Zhirakovskaya E."/>
        </authorList>
    </citation>
    <scope>NUCLEOTIDE SEQUENCE</scope>
</reference>
<proteinExistence type="predicted"/>
<dbReference type="EMBL" id="UOET01000093">
    <property type="protein sequence ID" value="VAW27318.1"/>
    <property type="molecule type" value="Genomic_DNA"/>
</dbReference>
<gene>
    <name evidence="1" type="ORF">MNBD_BACTEROID07-1229</name>
</gene>
<organism evidence="1">
    <name type="scientific">hydrothermal vent metagenome</name>
    <dbReference type="NCBI Taxonomy" id="652676"/>
    <lineage>
        <taxon>unclassified sequences</taxon>
        <taxon>metagenomes</taxon>
        <taxon>ecological metagenomes</taxon>
    </lineage>
</organism>
<evidence type="ECO:0000313" key="1">
    <source>
        <dbReference type="EMBL" id="VAW27318.1"/>
    </source>
</evidence>
<name>A0A3B0UA47_9ZZZZ</name>
<protein>
    <submittedName>
        <fullName evidence="1">Uncharacterized protein</fullName>
    </submittedName>
</protein>
<sequence length="144" mass="16193">MKKGILLLVLLLSGLLIKAQDTTKTDLTIARDLVSHDVASVKDALTGLGLTFQIIKERSHKASAFVEGSKNNMKKWEFQMKRGDTKGTKRITDILVTYDMSNGGDFFDMKRYGEPVKKMRINGRKVKFKLSQGRKISTLEVSVK</sequence>
<accession>A0A3B0UA47</accession>
<dbReference type="AlphaFoldDB" id="A0A3B0UA47"/>